<keyword evidence="1" id="KW-0175">Coiled coil</keyword>
<sequence>MTANAFDDASTSVWGDQPLSDLTSGSTPTLPQSTLATTSSSSSSTTMTPPESPRRELPPLPQVIQPRANIEHYVPATLENELSIDQLHEKIYVQTPSTTAPSALLASSSSSSSSLIPTCLEDTLGLEKTSALRREAKLMQDGLAAILERILEVKGEYERLEDENKFLQDYIGNLMSRSKMLTTKTSD</sequence>
<dbReference type="Gene3D" id="1.20.5.170">
    <property type="match status" value="1"/>
</dbReference>
<protein>
    <recommendedName>
        <fullName evidence="5">BZIP transcription factor</fullName>
    </recommendedName>
</protein>
<dbReference type="GeneID" id="80886536"/>
<evidence type="ECO:0000256" key="2">
    <source>
        <dbReference type="SAM" id="MobiDB-lite"/>
    </source>
</evidence>
<feature type="coiled-coil region" evidence="1">
    <location>
        <begin position="143"/>
        <end position="177"/>
    </location>
</feature>
<evidence type="ECO:0008006" key="5">
    <source>
        <dbReference type="Google" id="ProtNLM"/>
    </source>
</evidence>
<dbReference type="EMBL" id="JARPMG010000002">
    <property type="protein sequence ID" value="KAJ8103298.1"/>
    <property type="molecule type" value="Genomic_DNA"/>
</dbReference>
<reference evidence="3" key="1">
    <citation type="submission" date="2023-03" db="EMBL/GenBank/DDBJ databases">
        <title>Near-Complete genome sequence of Lipomyces tetrasporous NRRL Y-64009, an oleaginous yeast capable of growing on lignocellulosic hydrolysates.</title>
        <authorList>
            <consortium name="Lawrence Berkeley National Laboratory"/>
            <person name="Jagtap S.S."/>
            <person name="Liu J.-J."/>
            <person name="Walukiewicz H.E."/>
            <person name="Pangilinan J."/>
            <person name="Lipzen A."/>
            <person name="Ahrendt S."/>
            <person name="Koriabine M."/>
            <person name="Cobaugh K."/>
            <person name="Salamov A."/>
            <person name="Yoshinaga Y."/>
            <person name="Ng V."/>
            <person name="Daum C."/>
            <person name="Grigoriev I.V."/>
            <person name="Slininger P.J."/>
            <person name="Dien B.S."/>
            <person name="Jin Y.-S."/>
            <person name="Rao C.V."/>
        </authorList>
    </citation>
    <scope>NUCLEOTIDE SEQUENCE</scope>
    <source>
        <strain evidence="3">NRRL Y-64009</strain>
    </source>
</reference>
<comment type="caution">
    <text evidence="3">The sequence shown here is derived from an EMBL/GenBank/DDBJ whole genome shotgun (WGS) entry which is preliminary data.</text>
</comment>
<dbReference type="RefSeq" id="XP_056046748.1">
    <property type="nucleotide sequence ID" value="XM_056191370.1"/>
</dbReference>
<evidence type="ECO:0000313" key="3">
    <source>
        <dbReference type="EMBL" id="KAJ8103298.1"/>
    </source>
</evidence>
<feature type="compositionally biased region" description="Polar residues" evidence="2">
    <location>
        <begin position="1"/>
        <end position="25"/>
    </location>
</feature>
<dbReference type="AlphaFoldDB" id="A0AAD7VVA2"/>
<evidence type="ECO:0000256" key="1">
    <source>
        <dbReference type="SAM" id="Coils"/>
    </source>
</evidence>
<proteinExistence type="predicted"/>
<gene>
    <name evidence="3" type="ORF">POJ06DRAFT_66865</name>
</gene>
<feature type="region of interest" description="Disordered" evidence="2">
    <location>
        <begin position="1"/>
        <end position="61"/>
    </location>
</feature>
<organism evidence="3 4">
    <name type="scientific">Lipomyces tetrasporus</name>
    <dbReference type="NCBI Taxonomy" id="54092"/>
    <lineage>
        <taxon>Eukaryota</taxon>
        <taxon>Fungi</taxon>
        <taxon>Dikarya</taxon>
        <taxon>Ascomycota</taxon>
        <taxon>Saccharomycotina</taxon>
        <taxon>Lipomycetes</taxon>
        <taxon>Lipomycetales</taxon>
        <taxon>Lipomycetaceae</taxon>
        <taxon>Lipomyces</taxon>
    </lineage>
</organism>
<accession>A0AAD7VVA2</accession>
<dbReference type="Proteomes" id="UP001217417">
    <property type="component" value="Unassembled WGS sequence"/>
</dbReference>
<feature type="compositionally biased region" description="Low complexity" evidence="2">
    <location>
        <begin position="26"/>
        <end position="49"/>
    </location>
</feature>
<dbReference type="InterPro" id="IPR019357">
    <property type="entry name" value="SCOC"/>
</dbReference>
<dbReference type="Pfam" id="PF10224">
    <property type="entry name" value="DUF2205"/>
    <property type="match status" value="1"/>
</dbReference>
<evidence type="ECO:0000313" key="4">
    <source>
        <dbReference type="Proteomes" id="UP001217417"/>
    </source>
</evidence>
<name>A0AAD7VVA2_9ASCO</name>
<keyword evidence="4" id="KW-1185">Reference proteome</keyword>